<gene>
    <name evidence="9" type="ORF">GCM10007977_081880</name>
</gene>
<dbReference type="RefSeq" id="WP_190255442.1">
    <property type="nucleotide sequence ID" value="NZ_BMPI01000056.1"/>
</dbReference>
<reference evidence="9" key="2">
    <citation type="submission" date="2020-09" db="EMBL/GenBank/DDBJ databases">
        <authorList>
            <person name="Sun Q."/>
            <person name="Ohkuma M."/>
        </authorList>
    </citation>
    <scope>NUCLEOTIDE SEQUENCE</scope>
    <source>
        <strain evidence="9">JCM 19831</strain>
    </source>
</reference>
<keyword evidence="5" id="KW-1133">Transmembrane helix</keyword>
<evidence type="ECO:0000256" key="6">
    <source>
        <dbReference type="ARBA" id="ARBA00023010"/>
    </source>
</evidence>
<dbReference type="Gene3D" id="3.30.1360.200">
    <property type="match status" value="1"/>
</dbReference>
<dbReference type="PANTHER" id="PTHR30081">
    <property type="entry name" value="PROTEIN-EXPORT MEMBRANE PROTEIN SEC"/>
    <property type="match status" value="1"/>
</dbReference>
<dbReference type="GO" id="GO:0015031">
    <property type="term" value="P:protein transport"/>
    <property type="evidence" value="ECO:0007669"/>
    <property type="project" value="UniProtKB-KW"/>
</dbReference>
<protein>
    <recommendedName>
        <fullName evidence="8">SecDF P1 head subdomain domain-containing protein</fullName>
    </recommendedName>
</protein>
<dbReference type="AlphaFoldDB" id="A0A917UAZ5"/>
<keyword evidence="7" id="KW-0472">Membrane</keyword>
<dbReference type="InterPro" id="IPR022813">
    <property type="entry name" value="SecD/SecF_arch_bac"/>
</dbReference>
<evidence type="ECO:0000256" key="1">
    <source>
        <dbReference type="ARBA" id="ARBA00022448"/>
    </source>
</evidence>
<accession>A0A917UAZ5</accession>
<dbReference type="Proteomes" id="UP000642070">
    <property type="component" value="Unassembled WGS sequence"/>
</dbReference>
<reference evidence="9" key="1">
    <citation type="journal article" date="2014" name="Int. J. Syst. Evol. Microbiol.">
        <title>Complete genome sequence of Corynebacterium casei LMG S-19264T (=DSM 44701T), isolated from a smear-ripened cheese.</title>
        <authorList>
            <consortium name="US DOE Joint Genome Institute (JGI-PGF)"/>
            <person name="Walter F."/>
            <person name="Albersmeier A."/>
            <person name="Kalinowski J."/>
            <person name="Ruckert C."/>
        </authorList>
    </citation>
    <scope>NUCLEOTIDE SEQUENCE</scope>
    <source>
        <strain evidence="9">JCM 19831</strain>
    </source>
</reference>
<keyword evidence="2" id="KW-1003">Cell membrane</keyword>
<evidence type="ECO:0000259" key="8">
    <source>
        <dbReference type="Pfam" id="PF22599"/>
    </source>
</evidence>
<keyword evidence="6" id="KW-0811">Translocation</keyword>
<evidence type="ECO:0000256" key="2">
    <source>
        <dbReference type="ARBA" id="ARBA00022475"/>
    </source>
</evidence>
<evidence type="ECO:0000313" key="10">
    <source>
        <dbReference type="Proteomes" id="UP000642070"/>
    </source>
</evidence>
<evidence type="ECO:0000256" key="7">
    <source>
        <dbReference type="ARBA" id="ARBA00023136"/>
    </source>
</evidence>
<name>A0A917UAZ5_9ACTN</name>
<organism evidence="9 10">
    <name type="scientific">Dactylosporangium sucinum</name>
    <dbReference type="NCBI Taxonomy" id="1424081"/>
    <lineage>
        <taxon>Bacteria</taxon>
        <taxon>Bacillati</taxon>
        <taxon>Actinomycetota</taxon>
        <taxon>Actinomycetes</taxon>
        <taxon>Micromonosporales</taxon>
        <taxon>Micromonosporaceae</taxon>
        <taxon>Dactylosporangium</taxon>
    </lineage>
</organism>
<sequence>MAVRRAQVLGLIGAVILLIGLASWGIVTVLGRAGELPEASVSVQAKRPDGGAPSDADLDRARQVLLTRMRTANVEDPQVDRDGDRLVLRGRGAGETMLRELVGTGQLRFRRVLATVFTGQPMTGTLPEQPADAARPAVADRLGEAYPAAAAVQDVDQGKALPPSVTSAFGALSAADVATLPVRMRLLVPGVTCAQLTEVGAADRSVVACDKDGTKYLLDKARITAADIAGATPAFGPTGEWTVNVRFTADGQRQFTELSRELAPQREQVGIVLDALVVSAPAIQSEITGDVQVSGNLSQYQTEVLAAQLAGGELPVRLTVVG</sequence>
<evidence type="ECO:0000256" key="3">
    <source>
        <dbReference type="ARBA" id="ARBA00022692"/>
    </source>
</evidence>
<dbReference type="InterPro" id="IPR054384">
    <property type="entry name" value="SecDF_P1_head"/>
</dbReference>
<keyword evidence="3" id="KW-0812">Transmembrane</keyword>
<dbReference type="Pfam" id="PF22599">
    <property type="entry name" value="SecDF_P1_head"/>
    <property type="match status" value="1"/>
</dbReference>
<dbReference type="EMBL" id="BMPI01000056">
    <property type="protein sequence ID" value="GGM67708.1"/>
    <property type="molecule type" value="Genomic_DNA"/>
</dbReference>
<feature type="domain" description="SecDF P1 head subdomain" evidence="8">
    <location>
        <begin position="209"/>
        <end position="316"/>
    </location>
</feature>
<dbReference type="PANTHER" id="PTHR30081:SF1">
    <property type="entry name" value="PROTEIN TRANSLOCASE SUBUNIT SECD"/>
    <property type="match status" value="1"/>
</dbReference>
<comment type="caution">
    <text evidence="9">The sequence shown here is derived from an EMBL/GenBank/DDBJ whole genome shotgun (WGS) entry which is preliminary data.</text>
</comment>
<proteinExistence type="predicted"/>
<evidence type="ECO:0000313" key="9">
    <source>
        <dbReference type="EMBL" id="GGM67708.1"/>
    </source>
</evidence>
<evidence type="ECO:0000256" key="5">
    <source>
        <dbReference type="ARBA" id="ARBA00022989"/>
    </source>
</evidence>
<keyword evidence="10" id="KW-1185">Reference proteome</keyword>
<keyword evidence="1" id="KW-0813">Transport</keyword>
<evidence type="ECO:0000256" key="4">
    <source>
        <dbReference type="ARBA" id="ARBA00022927"/>
    </source>
</evidence>
<keyword evidence="4" id="KW-0653">Protein transport</keyword>
<dbReference type="GO" id="GO:0005886">
    <property type="term" value="C:plasma membrane"/>
    <property type="evidence" value="ECO:0007669"/>
    <property type="project" value="TreeGrafter"/>
</dbReference>